<dbReference type="AlphaFoldDB" id="A0A6I0F7Q5"/>
<dbReference type="EMBL" id="WBZC01000040">
    <property type="protein sequence ID" value="KAB3533452.1"/>
    <property type="molecule type" value="Genomic_DNA"/>
</dbReference>
<comment type="caution">
    <text evidence="2">The sequence shown here is derived from an EMBL/GenBank/DDBJ whole genome shotgun (WGS) entry which is preliminary data.</text>
</comment>
<keyword evidence="3" id="KW-1185">Reference proteome</keyword>
<dbReference type="InterPro" id="IPR051781">
    <property type="entry name" value="Metallo-dep_Hydrolase"/>
</dbReference>
<dbReference type="InterPro" id="IPR006680">
    <property type="entry name" value="Amidohydro-rel"/>
</dbReference>
<reference evidence="2 3" key="1">
    <citation type="submission" date="2019-10" db="EMBL/GenBank/DDBJ databases">
        <title>Alkaliphilus serpentinus sp. nov. and Alkaliphilus pronyensis sp. nov., two novel anaerobic alkaliphilic species isolated from the serpentinized-hosted hydrothermal field of the Prony Bay (New Caledonia).</title>
        <authorList>
            <person name="Postec A."/>
        </authorList>
    </citation>
    <scope>NUCLEOTIDE SEQUENCE [LARGE SCALE GENOMIC DNA]</scope>
    <source>
        <strain evidence="2 3">LacV</strain>
    </source>
</reference>
<organism evidence="2 3">
    <name type="scientific">Alkaliphilus pronyensis</name>
    <dbReference type="NCBI Taxonomy" id="1482732"/>
    <lineage>
        <taxon>Bacteria</taxon>
        <taxon>Bacillati</taxon>
        <taxon>Bacillota</taxon>
        <taxon>Clostridia</taxon>
        <taxon>Peptostreptococcales</taxon>
        <taxon>Natronincolaceae</taxon>
        <taxon>Alkaliphilus</taxon>
    </lineage>
</organism>
<dbReference type="Gene3D" id="2.30.40.10">
    <property type="entry name" value="Urease, subunit C, domain 1"/>
    <property type="match status" value="1"/>
</dbReference>
<dbReference type="InterPro" id="IPR032466">
    <property type="entry name" value="Metal_Hydrolase"/>
</dbReference>
<dbReference type="InterPro" id="IPR011059">
    <property type="entry name" value="Metal-dep_hydrolase_composite"/>
</dbReference>
<keyword evidence="2" id="KW-0378">Hydrolase</keyword>
<evidence type="ECO:0000313" key="3">
    <source>
        <dbReference type="Proteomes" id="UP000432715"/>
    </source>
</evidence>
<dbReference type="GO" id="GO:0016810">
    <property type="term" value="F:hydrolase activity, acting on carbon-nitrogen (but not peptide) bonds"/>
    <property type="evidence" value="ECO:0007669"/>
    <property type="project" value="InterPro"/>
</dbReference>
<dbReference type="Proteomes" id="UP000432715">
    <property type="component" value="Unassembled WGS sequence"/>
</dbReference>
<name>A0A6I0F7Q5_9FIRM</name>
<dbReference type="SUPFAM" id="SSF51338">
    <property type="entry name" value="Composite domain of metallo-dependent hydrolases"/>
    <property type="match status" value="1"/>
</dbReference>
<proteinExistence type="predicted"/>
<dbReference type="OrthoDB" id="9797498at2"/>
<dbReference type="Gene3D" id="3.20.20.140">
    <property type="entry name" value="Metal-dependent hydrolases"/>
    <property type="match status" value="1"/>
</dbReference>
<evidence type="ECO:0000313" key="2">
    <source>
        <dbReference type="EMBL" id="KAB3533452.1"/>
    </source>
</evidence>
<sequence>MKQRGSEYMEKYKSNHLILKDVSLIDCNTDHVQKNMTISIRNGIIEKIIKEGELETFEDTKVITLTGKTVIPGLIDSHVHLFQSGVDDFMKPYAEKLIKKFKRNCWLTIRSGVTTVRNMPGGRGYKIFKYKEKVNKGEIIGPRILASGPAISVPYSYFSILAYLPFNSFVRFFIERLFRIRGLSIDVNNEREAKEVVRRLKREGVDFIKTITPGSNYPYAEDENMKLELLTKGLKNEHLEASMQPRILRAISEEANKLDLKVACHNIYGTEGFSEAVKAGVDSIEHSPMGLLSEEIFNLMKEKEVYWVPTAHAIYNWKNIIDNPDIYETEEMKELVPEPFHSFGKKCLQKVRDDIENGGFWSKFHNDVEIFKHEYFPVNISKAIEKGVKIVAGVDCGAGGAGYIPHGQLHKELELYVVNGMGEFDALQTATKNAAELLGKIDELGTIEEGKVGDIVVLDSDPLKNICNLKRINLVIKEGNIVFNKKEPF</sequence>
<evidence type="ECO:0000259" key="1">
    <source>
        <dbReference type="Pfam" id="PF01979"/>
    </source>
</evidence>
<dbReference type="SUPFAM" id="SSF51556">
    <property type="entry name" value="Metallo-dependent hydrolases"/>
    <property type="match status" value="1"/>
</dbReference>
<dbReference type="PANTHER" id="PTHR43135">
    <property type="entry name" value="ALPHA-D-RIBOSE 1-METHYLPHOSPHONATE 5-TRIPHOSPHATE DIPHOSPHATASE"/>
    <property type="match status" value="1"/>
</dbReference>
<dbReference type="Pfam" id="PF01979">
    <property type="entry name" value="Amidohydro_1"/>
    <property type="match status" value="1"/>
</dbReference>
<feature type="domain" description="Amidohydrolase-related" evidence="1">
    <location>
        <begin position="69"/>
        <end position="482"/>
    </location>
</feature>
<protein>
    <submittedName>
        <fullName evidence="2">Amidohydrolase family protein</fullName>
    </submittedName>
</protein>
<gene>
    <name evidence="2" type="ORF">F8154_10645</name>
</gene>
<accession>A0A6I0F7Q5</accession>
<dbReference type="PANTHER" id="PTHR43135:SF3">
    <property type="entry name" value="ALPHA-D-RIBOSE 1-METHYLPHOSPHONATE 5-TRIPHOSPHATE DIPHOSPHATASE"/>
    <property type="match status" value="1"/>
</dbReference>